<keyword evidence="2" id="KW-1185">Reference proteome</keyword>
<evidence type="ECO:0000313" key="2">
    <source>
        <dbReference type="Proteomes" id="UP000620124"/>
    </source>
</evidence>
<reference evidence="1" key="1">
    <citation type="submission" date="2020-05" db="EMBL/GenBank/DDBJ databases">
        <title>Mycena genomes resolve the evolution of fungal bioluminescence.</title>
        <authorList>
            <person name="Tsai I.J."/>
        </authorList>
    </citation>
    <scope>NUCLEOTIDE SEQUENCE</scope>
    <source>
        <strain evidence="1">CCC161011</strain>
    </source>
</reference>
<sequence length="251" mass="27526">MHTSTYRRRLGAVDGHRLGACMAANVPSRPGYATSTEELRSLSVFITDTCDVADSIALPHLTIFWIGTEVDLGPLFKRLTLPSLLNLNVFCANLEPPIPQISVTDCIARSGSQLRAAIFKSLRLSNHDLIALLRLSPSLRLLEISNDDEALTGEILGLLTAGDSPCLCPNLEIIRFLESSLSSADGVLADMVASRQSECPAAFPAAPLTRFVVQFSDAEFLLHTEDIRRLKNLESDHPKGFRVWINEPETE</sequence>
<dbReference type="OrthoDB" id="2904022at2759"/>
<dbReference type="AlphaFoldDB" id="A0A8H7D3X5"/>
<name>A0A8H7D3X5_9AGAR</name>
<proteinExistence type="predicted"/>
<comment type="caution">
    <text evidence="1">The sequence shown here is derived from an EMBL/GenBank/DDBJ whole genome shotgun (WGS) entry which is preliminary data.</text>
</comment>
<gene>
    <name evidence="1" type="ORF">MVEN_00831500</name>
</gene>
<evidence type="ECO:0000313" key="1">
    <source>
        <dbReference type="EMBL" id="KAF7357853.1"/>
    </source>
</evidence>
<organism evidence="1 2">
    <name type="scientific">Mycena venus</name>
    <dbReference type="NCBI Taxonomy" id="2733690"/>
    <lineage>
        <taxon>Eukaryota</taxon>
        <taxon>Fungi</taxon>
        <taxon>Dikarya</taxon>
        <taxon>Basidiomycota</taxon>
        <taxon>Agaricomycotina</taxon>
        <taxon>Agaricomycetes</taxon>
        <taxon>Agaricomycetidae</taxon>
        <taxon>Agaricales</taxon>
        <taxon>Marasmiineae</taxon>
        <taxon>Mycenaceae</taxon>
        <taxon>Mycena</taxon>
    </lineage>
</organism>
<protein>
    <submittedName>
        <fullName evidence="1">F-box domain-containing protein</fullName>
    </submittedName>
</protein>
<dbReference type="Proteomes" id="UP000620124">
    <property type="component" value="Unassembled WGS sequence"/>
</dbReference>
<dbReference type="EMBL" id="JACAZI010000006">
    <property type="protein sequence ID" value="KAF7357853.1"/>
    <property type="molecule type" value="Genomic_DNA"/>
</dbReference>
<accession>A0A8H7D3X5</accession>